<gene>
    <name evidence="1" type="ORF">AVEN_19677_1</name>
</gene>
<keyword evidence="2" id="KW-1185">Reference proteome</keyword>
<comment type="caution">
    <text evidence="1">The sequence shown here is derived from an EMBL/GenBank/DDBJ whole genome shotgun (WGS) entry which is preliminary data.</text>
</comment>
<protein>
    <submittedName>
        <fullName evidence="1">Uncharacterized protein</fullName>
    </submittedName>
</protein>
<sequence>MAVVEIETATTGVNDEIARYIRVQMGLYINSNEAVWRILRFPIHDPYPTVVNLNVHLENSQHVYFSSDNAHERATQPPYTTLTAYFNIRQEDRFPNTLLYAEIPK</sequence>
<dbReference type="Proteomes" id="UP000499080">
    <property type="component" value="Unassembled WGS sequence"/>
</dbReference>
<evidence type="ECO:0000313" key="1">
    <source>
        <dbReference type="EMBL" id="GBL98614.1"/>
    </source>
</evidence>
<accession>A0A4Y2C5N8</accession>
<evidence type="ECO:0000313" key="2">
    <source>
        <dbReference type="Proteomes" id="UP000499080"/>
    </source>
</evidence>
<reference evidence="1 2" key="1">
    <citation type="journal article" date="2019" name="Sci. Rep.">
        <title>Orb-weaving spider Araneus ventricosus genome elucidates the spidroin gene catalogue.</title>
        <authorList>
            <person name="Kono N."/>
            <person name="Nakamura H."/>
            <person name="Ohtoshi R."/>
            <person name="Moran D.A.P."/>
            <person name="Shinohara A."/>
            <person name="Yoshida Y."/>
            <person name="Fujiwara M."/>
            <person name="Mori M."/>
            <person name="Tomita M."/>
            <person name="Arakawa K."/>
        </authorList>
    </citation>
    <scope>NUCLEOTIDE SEQUENCE [LARGE SCALE GENOMIC DNA]</scope>
</reference>
<name>A0A4Y2C5N8_ARAVE</name>
<organism evidence="1 2">
    <name type="scientific">Araneus ventricosus</name>
    <name type="common">Orbweaver spider</name>
    <name type="synonym">Epeira ventricosa</name>
    <dbReference type="NCBI Taxonomy" id="182803"/>
    <lineage>
        <taxon>Eukaryota</taxon>
        <taxon>Metazoa</taxon>
        <taxon>Ecdysozoa</taxon>
        <taxon>Arthropoda</taxon>
        <taxon>Chelicerata</taxon>
        <taxon>Arachnida</taxon>
        <taxon>Araneae</taxon>
        <taxon>Araneomorphae</taxon>
        <taxon>Entelegynae</taxon>
        <taxon>Araneoidea</taxon>
        <taxon>Araneidae</taxon>
        <taxon>Araneus</taxon>
    </lineage>
</organism>
<dbReference type="OrthoDB" id="1728974at2759"/>
<dbReference type="AlphaFoldDB" id="A0A4Y2C5N8"/>
<dbReference type="EMBL" id="BGPR01000141">
    <property type="protein sequence ID" value="GBL98614.1"/>
    <property type="molecule type" value="Genomic_DNA"/>
</dbReference>
<proteinExistence type="predicted"/>